<name>A0A914CIV5_9BILA</name>
<keyword evidence="4" id="KW-1185">Reference proteome</keyword>
<dbReference type="PANTHER" id="PTHR11486">
    <property type="entry name" value="FIBROBLAST GROWTH FACTOR"/>
    <property type="match status" value="1"/>
</dbReference>
<feature type="region of interest" description="Disordered" evidence="3">
    <location>
        <begin position="235"/>
        <end position="284"/>
    </location>
</feature>
<dbReference type="SUPFAM" id="SSF50353">
    <property type="entry name" value="Cytokine"/>
    <property type="match status" value="1"/>
</dbReference>
<reference evidence="5" key="1">
    <citation type="submission" date="2022-11" db="UniProtKB">
        <authorList>
            <consortium name="WormBaseParasite"/>
        </authorList>
    </citation>
    <scope>IDENTIFICATION</scope>
</reference>
<evidence type="ECO:0000313" key="5">
    <source>
        <dbReference type="WBParaSite" id="ACRNAN_scaffold10856.g20423.t1"/>
    </source>
</evidence>
<accession>A0A914CIV5</accession>
<protein>
    <submittedName>
        <fullName evidence="5">FGF</fullName>
    </submittedName>
</protein>
<dbReference type="PRINTS" id="PR00262">
    <property type="entry name" value="IL1HBGF"/>
</dbReference>
<feature type="compositionally biased region" description="Basic and acidic residues" evidence="3">
    <location>
        <begin position="250"/>
        <end position="260"/>
    </location>
</feature>
<dbReference type="Pfam" id="PF00167">
    <property type="entry name" value="FGF"/>
    <property type="match status" value="1"/>
</dbReference>
<feature type="compositionally biased region" description="Low complexity" evidence="3">
    <location>
        <begin position="264"/>
        <end position="278"/>
    </location>
</feature>
<proteinExistence type="inferred from homology"/>
<feature type="compositionally biased region" description="Polar residues" evidence="3">
    <location>
        <begin position="336"/>
        <end position="347"/>
    </location>
</feature>
<sequence length="400" mass="46437">MSTSIAAIGGGATSFQPLSANLLPQLDYTGAKLVSDCAFQAQQKYLHDSGSNSLHNSNDYLLRGLPINQPIQDSTQRQGALFCRSGTWLEIVDRRTAEFDARRNHMSHPDYVRGTRKETSRFTILEFLSVAFGLVSIRGLESQMYLCMDNKGRLYGAPSQNYTSECVFMEEMLENYYNLYSSCAFHTKVDTEFGTRKRRPWYVALRRSGRPRKGRNARKKQKSSHFLVIHFDDTRKNSKSVPPKNTLYETSRHNKPDSLDWIRGSNSGLNPSPESSSSTKTHPQLTLSEILSNSLSSKWPARQMYEQFKRKQFNKLERLVAQPKPQSRHPFKSEHTTYQTANSNEVYDSNLPPATPEEIRVFRQEQKRNRRLIKEENRRKRRRDELRELRVKSRTRFPKR</sequence>
<dbReference type="InterPro" id="IPR056378">
    <property type="entry name" value="Let-756-like_FGF"/>
</dbReference>
<dbReference type="InterPro" id="IPR002209">
    <property type="entry name" value="Fibroblast_GF_fam"/>
</dbReference>
<feature type="region of interest" description="Disordered" evidence="3">
    <location>
        <begin position="321"/>
        <end position="355"/>
    </location>
</feature>
<feature type="coiled-coil region" evidence="2">
    <location>
        <begin position="363"/>
        <end position="392"/>
    </location>
</feature>
<evidence type="ECO:0000256" key="3">
    <source>
        <dbReference type="SAM" id="MobiDB-lite"/>
    </source>
</evidence>
<dbReference type="Proteomes" id="UP000887540">
    <property type="component" value="Unplaced"/>
</dbReference>
<evidence type="ECO:0000313" key="4">
    <source>
        <dbReference type="Proteomes" id="UP000887540"/>
    </source>
</evidence>
<dbReference type="Gene3D" id="2.80.10.50">
    <property type="match status" value="1"/>
</dbReference>
<keyword evidence="2" id="KW-0175">Coiled coil</keyword>
<dbReference type="AlphaFoldDB" id="A0A914CIV5"/>
<evidence type="ECO:0000256" key="1">
    <source>
        <dbReference type="ARBA" id="ARBA00007936"/>
    </source>
</evidence>
<dbReference type="SMART" id="SM00442">
    <property type="entry name" value="FGF"/>
    <property type="match status" value="1"/>
</dbReference>
<organism evidence="4 5">
    <name type="scientific">Acrobeloides nanus</name>
    <dbReference type="NCBI Taxonomy" id="290746"/>
    <lineage>
        <taxon>Eukaryota</taxon>
        <taxon>Metazoa</taxon>
        <taxon>Ecdysozoa</taxon>
        <taxon>Nematoda</taxon>
        <taxon>Chromadorea</taxon>
        <taxon>Rhabditida</taxon>
        <taxon>Tylenchina</taxon>
        <taxon>Cephalobomorpha</taxon>
        <taxon>Cephaloboidea</taxon>
        <taxon>Cephalobidae</taxon>
        <taxon>Acrobeloides</taxon>
    </lineage>
</organism>
<dbReference type="GO" id="GO:0008083">
    <property type="term" value="F:growth factor activity"/>
    <property type="evidence" value="ECO:0007669"/>
    <property type="project" value="InterPro"/>
</dbReference>
<evidence type="ECO:0000256" key="2">
    <source>
        <dbReference type="SAM" id="Coils"/>
    </source>
</evidence>
<dbReference type="InterPro" id="IPR008996">
    <property type="entry name" value="IL1/FGF"/>
</dbReference>
<dbReference type="WBParaSite" id="ACRNAN_scaffold10856.g20423.t1">
    <property type="protein sequence ID" value="ACRNAN_scaffold10856.g20423.t1"/>
    <property type="gene ID" value="ACRNAN_scaffold10856.g20423"/>
</dbReference>
<feature type="region of interest" description="Disordered" evidence="3">
    <location>
        <begin position="204"/>
        <end position="223"/>
    </location>
</feature>
<feature type="compositionally biased region" description="Basic residues" evidence="3">
    <location>
        <begin position="207"/>
        <end position="223"/>
    </location>
</feature>
<dbReference type="CDD" id="cd00058">
    <property type="entry name" value="beta-trefoil_FGF"/>
    <property type="match status" value="1"/>
</dbReference>
<comment type="similarity">
    <text evidence="1">Belongs to the heparin-binding growth factors family.</text>
</comment>